<proteinExistence type="predicted"/>
<sequence>MLKLNWQRTLTLFLPLVIWFIQKWLSRHSTHELVNDTAAGVKAQHRLGSPDSLRIVDGNPDTTAVILNWSRFPNVQRIAVLLCSSSLEKIILEVVVWNNSPQAISYEDFIDTTCPRSKLKIYNSPANLCFQARFLACAQSSSPYCFIQDDDYLVVPEVIQSLHARIRQTQHPHTIHLLPAHEYLTSTLRQTFVHNEMSSKKSIHTGFAWLGHGTVMHRSEAMDFLKLMHQLNASEEEMKMADNYYSILSNRVPEIWFDQGVELGGGQPFTVGTEGDERNNRHILQATKYLESIIFSDPPPAESGLLESLPFVRISEDYNLQTALSVRAACRDARCLLESNIPLLPESLRHSVNSGADMLELEAYNRGLVSSATNRNYLERPPSRAIDNRLDTLFESLGDAKIGEFIQLDYFDDLLVLHPSGGLEMVWLVDINTERILRSSQITTSSAGLTRCARASQVVCKDAQIAGESLRECIAPLQSSDLPHCELGHVARLEVVRSVQPPVPWRVHEVWVRGL</sequence>
<accession>A0ACB8UJF8</accession>
<gene>
    <name evidence="1" type="ORF">BDY19DRAFT_912836</name>
</gene>
<dbReference type="EMBL" id="MU274900">
    <property type="protein sequence ID" value="KAI0094456.1"/>
    <property type="molecule type" value="Genomic_DNA"/>
</dbReference>
<comment type="caution">
    <text evidence="1">The sequence shown here is derived from an EMBL/GenBank/DDBJ whole genome shotgun (WGS) entry which is preliminary data.</text>
</comment>
<protein>
    <submittedName>
        <fullName evidence="1">Uncharacterized protein</fullName>
    </submittedName>
</protein>
<reference evidence="1" key="1">
    <citation type="journal article" date="2021" name="Environ. Microbiol.">
        <title>Gene family expansions and transcriptome signatures uncover fungal adaptations to wood decay.</title>
        <authorList>
            <person name="Hage H."/>
            <person name="Miyauchi S."/>
            <person name="Viragh M."/>
            <person name="Drula E."/>
            <person name="Min B."/>
            <person name="Chaduli D."/>
            <person name="Navarro D."/>
            <person name="Favel A."/>
            <person name="Norest M."/>
            <person name="Lesage-Meessen L."/>
            <person name="Balint B."/>
            <person name="Merenyi Z."/>
            <person name="de Eugenio L."/>
            <person name="Morin E."/>
            <person name="Martinez A.T."/>
            <person name="Baldrian P."/>
            <person name="Stursova M."/>
            <person name="Martinez M.J."/>
            <person name="Novotny C."/>
            <person name="Magnuson J.K."/>
            <person name="Spatafora J.W."/>
            <person name="Maurice S."/>
            <person name="Pangilinan J."/>
            <person name="Andreopoulos W."/>
            <person name="LaButti K."/>
            <person name="Hundley H."/>
            <person name="Na H."/>
            <person name="Kuo A."/>
            <person name="Barry K."/>
            <person name="Lipzen A."/>
            <person name="Henrissat B."/>
            <person name="Riley R."/>
            <person name="Ahrendt S."/>
            <person name="Nagy L.G."/>
            <person name="Grigoriev I.V."/>
            <person name="Martin F."/>
            <person name="Rosso M.N."/>
        </authorList>
    </citation>
    <scope>NUCLEOTIDE SEQUENCE</scope>
    <source>
        <strain evidence="1">CBS 384.51</strain>
    </source>
</reference>
<evidence type="ECO:0000313" key="2">
    <source>
        <dbReference type="Proteomes" id="UP001055072"/>
    </source>
</evidence>
<name>A0ACB8UJF8_9APHY</name>
<organism evidence="1 2">
    <name type="scientific">Irpex rosettiformis</name>
    <dbReference type="NCBI Taxonomy" id="378272"/>
    <lineage>
        <taxon>Eukaryota</taxon>
        <taxon>Fungi</taxon>
        <taxon>Dikarya</taxon>
        <taxon>Basidiomycota</taxon>
        <taxon>Agaricomycotina</taxon>
        <taxon>Agaricomycetes</taxon>
        <taxon>Polyporales</taxon>
        <taxon>Irpicaceae</taxon>
        <taxon>Irpex</taxon>
    </lineage>
</organism>
<keyword evidence="2" id="KW-1185">Reference proteome</keyword>
<evidence type="ECO:0000313" key="1">
    <source>
        <dbReference type="EMBL" id="KAI0094456.1"/>
    </source>
</evidence>
<dbReference type="Proteomes" id="UP001055072">
    <property type="component" value="Unassembled WGS sequence"/>
</dbReference>